<dbReference type="InterPro" id="IPR033121">
    <property type="entry name" value="PEPTIDASE_A1"/>
</dbReference>
<comment type="similarity">
    <text evidence="1">Belongs to the peptidase A1 family.</text>
</comment>
<dbReference type="InParanoid" id="G4TM69"/>
<feature type="active site" evidence="2">
    <location>
        <position position="54"/>
    </location>
</feature>
<dbReference type="PANTHER" id="PTHR47966:SF51">
    <property type="entry name" value="BETA-SITE APP-CLEAVING ENZYME, ISOFORM A-RELATED"/>
    <property type="match status" value="1"/>
</dbReference>
<feature type="non-terminal residue" evidence="5">
    <location>
        <position position="394"/>
    </location>
</feature>
<dbReference type="Pfam" id="PF00026">
    <property type="entry name" value="Asp"/>
    <property type="match status" value="1"/>
</dbReference>
<feature type="compositionally biased region" description="Low complexity" evidence="3">
    <location>
        <begin position="331"/>
        <end position="348"/>
    </location>
</feature>
<dbReference type="STRING" id="1109443.G4TM69"/>
<organism evidence="5 6">
    <name type="scientific">Serendipita indica (strain DSM 11827)</name>
    <name type="common">Root endophyte fungus</name>
    <name type="synonym">Piriformospora indica</name>
    <dbReference type="NCBI Taxonomy" id="1109443"/>
    <lineage>
        <taxon>Eukaryota</taxon>
        <taxon>Fungi</taxon>
        <taxon>Dikarya</taxon>
        <taxon>Basidiomycota</taxon>
        <taxon>Agaricomycotina</taxon>
        <taxon>Agaricomycetes</taxon>
        <taxon>Sebacinales</taxon>
        <taxon>Serendipitaceae</taxon>
        <taxon>Serendipita</taxon>
    </lineage>
</organism>
<dbReference type="PRINTS" id="PR00792">
    <property type="entry name" value="PEPSIN"/>
</dbReference>
<dbReference type="AlphaFoldDB" id="G4TM69"/>
<dbReference type="InterPro" id="IPR034164">
    <property type="entry name" value="Pepsin-like_dom"/>
</dbReference>
<comment type="caution">
    <text evidence="5">The sequence shown here is derived from an EMBL/GenBank/DDBJ whole genome shotgun (WGS) entry which is preliminary data.</text>
</comment>
<dbReference type="Gene3D" id="2.40.70.10">
    <property type="entry name" value="Acid Proteases"/>
    <property type="match status" value="2"/>
</dbReference>
<evidence type="ECO:0000256" key="3">
    <source>
        <dbReference type="SAM" id="MobiDB-lite"/>
    </source>
</evidence>
<feature type="region of interest" description="Disordered" evidence="3">
    <location>
        <begin position="327"/>
        <end position="348"/>
    </location>
</feature>
<dbReference type="CDD" id="cd05471">
    <property type="entry name" value="pepsin_like"/>
    <property type="match status" value="1"/>
</dbReference>
<evidence type="ECO:0000259" key="4">
    <source>
        <dbReference type="PROSITE" id="PS51767"/>
    </source>
</evidence>
<keyword evidence="6" id="KW-1185">Reference proteome</keyword>
<dbReference type="MEROPS" id="A01.081"/>
<dbReference type="InterPro" id="IPR001461">
    <property type="entry name" value="Aspartic_peptidase_A1"/>
</dbReference>
<dbReference type="GO" id="GO:0006508">
    <property type="term" value="P:proteolysis"/>
    <property type="evidence" value="ECO:0007669"/>
    <property type="project" value="InterPro"/>
</dbReference>
<dbReference type="SUPFAM" id="SSF50630">
    <property type="entry name" value="Acid proteases"/>
    <property type="match status" value="1"/>
</dbReference>
<dbReference type="HOGENOM" id="CLU_013253_1_2_1"/>
<sequence>MRSKSPRRRRVLKPNMEKRLSETVPMSKLHEDQAVLYTTIFVGNPPQPLDVQLDTASSDLWTPISGCTNCNTTLIQTQSDHTSSLFNISSSTTFIPTSRGVKIAYGDGTGVGGVVSKDTVSVGDFVVHNQTLIAVESVQGQFDTAGVFGLGWPTLSTSRGNPWWINAIDQFDEPEFGLYLTSPTNVTIAPAGQLTLGGRNESLLDGEPQFVRLLEQSFWAVPLTQVTVTTNSSSATNTASTSSSSATVSLAGDDAVAILDCGSELIYGPTVYVDAVYASIEGAVKNEADGDDDDGWLLPCDTRASLVFSFGTVDVVLPSSLLVQPSPIAQSPATSTSRTSTSATPSTTARRYCSGTLVGDNDASTTNGASPAWILGHAFLKATYTVFRKGTSPS</sequence>
<gene>
    <name evidence="5" type="ORF">PIIN_06346</name>
</gene>
<dbReference type="EMBL" id="CAFZ01000163">
    <property type="protein sequence ID" value="CCA72412.1"/>
    <property type="molecule type" value="Genomic_DNA"/>
</dbReference>
<dbReference type="GO" id="GO:0004190">
    <property type="term" value="F:aspartic-type endopeptidase activity"/>
    <property type="evidence" value="ECO:0007669"/>
    <property type="project" value="InterPro"/>
</dbReference>
<reference evidence="5 6" key="1">
    <citation type="journal article" date="2011" name="PLoS Pathog.">
        <title>Endophytic Life Strategies Decoded by Genome and Transcriptome Analyses of the Mutualistic Root Symbiont Piriformospora indica.</title>
        <authorList>
            <person name="Zuccaro A."/>
            <person name="Lahrmann U."/>
            <person name="Guldener U."/>
            <person name="Langen G."/>
            <person name="Pfiffi S."/>
            <person name="Biedenkopf D."/>
            <person name="Wong P."/>
            <person name="Samans B."/>
            <person name="Grimm C."/>
            <person name="Basiewicz M."/>
            <person name="Murat C."/>
            <person name="Martin F."/>
            <person name="Kogel K.H."/>
        </authorList>
    </citation>
    <scope>NUCLEOTIDE SEQUENCE [LARGE SCALE GENOMIC DNA]</scope>
    <source>
        <strain evidence="5 6">DSM 11827</strain>
    </source>
</reference>
<evidence type="ECO:0000313" key="6">
    <source>
        <dbReference type="Proteomes" id="UP000007148"/>
    </source>
</evidence>
<dbReference type="eggNOG" id="KOG1339">
    <property type="taxonomic scope" value="Eukaryota"/>
</dbReference>
<protein>
    <recommendedName>
        <fullName evidence="4">Peptidase A1 domain-containing protein</fullName>
    </recommendedName>
</protein>
<name>G4TM69_SERID</name>
<dbReference type="OMA" id="QEWINCH"/>
<proteinExistence type="inferred from homology"/>
<dbReference type="Proteomes" id="UP000007148">
    <property type="component" value="Unassembled WGS sequence"/>
</dbReference>
<dbReference type="PROSITE" id="PS51767">
    <property type="entry name" value="PEPTIDASE_A1"/>
    <property type="match status" value="1"/>
</dbReference>
<feature type="domain" description="Peptidase A1" evidence="4">
    <location>
        <begin position="36"/>
        <end position="394"/>
    </location>
</feature>
<evidence type="ECO:0000256" key="1">
    <source>
        <dbReference type="ARBA" id="ARBA00007447"/>
    </source>
</evidence>
<accession>G4TM69</accession>
<evidence type="ECO:0000256" key="2">
    <source>
        <dbReference type="PIRSR" id="PIRSR601461-1"/>
    </source>
</evidence>
<dbReference type="InterPro" id="IPR021109">
    <property type="entry name" value="Peptidase_aspartic_dom_sf"/>
</dbReference>
<feature type="active site" evidence="2">
    <location>
        <position position="260"/>
    </location>
</feature>
<dbReference type="OrthoDB" id="771136at2759"/>
<dbReference type="PANTHER" id="PTHR47966">
    <property type="entry name" value="BETA-SITE APP-CLEAVING ENZYME, ISOFORM A-RELATED"/>
    <property type="match status" value="1"/>
</dbReference>
<evidence type="ECO:0000313" key="5">
    <source>
        <dbReference type="EMBL" id="CCA72412.1"/>
    </source>
</evidence>